<dbReference type="OrthoDB" id="10248581at2759"/>
<dbReference type="InterPro" id="IPR036603">
    <property type="entry name" value="RBP11-like"/>
</dbReference>
<dbReference type="EMBL" id="CCYA01000233">
    <property type="protein sequence ID" value="CEH13887.1"/>
    <property type="molecule type" value="Genomic_DNA"/>
</dbReference>
<dbReference type="InterPro" id="IPR009025">
    <property type="entry name" value="RBP11-like_dimer"/>
</dbReference>
<comment type="subcellular location">
    <subcellularLocation>
        <location evidence="1">Nucleus</location>
    </subcellularLocation>
</comment>
<dbReference type="GO" id="GO:0046983">
    <property type="term" value="F:protein dimerization activity"/>
    <property type="evidence" value="ECO:0007669"/>
    <property type="project" value="InterPro"/>
</dbReference>
<dbReference type="Gene3D" id="3.30.1360.10">
    <property type="entry name" value="RNA polymerase, RBP11-like subunit"/>
    <property type="match status" value="1"/>
</dbReference>
<evidence type="ECO:0000256" key="5">
    <source>
        <dbReference type="ARBA" id="ARBA00025751"/>
    </source>
</evidence>
<dbReference type="Pfam" id="PF13656">
    <property type="entry name" value="RNA_pol_L_2"/>
    <property type="match status" value="1"/>
</dbReference>
<proteinExistence type="inferred from homology"/>
<evidence type="ECO:0000256" key="2">
    <source>
        <dbReference type="ARBA" id="ARBA00022478"/>
    </source>
</evidence>
<dbReference type="InterPro" id="IPR037685">
    <property type="entry name" value="RBP11"/>
</dbReference>
<keyword evidence="8" id="KW-1185">Reference proteome</keyword>
<dbReference type="STRING" id="401625.A0A0P1BCS2"/>
<evidence type="ECO:0000313" key="7">
    <source>
        <dbReference type="EMBL" id="CEH13887.1"/>
    </source>
</evidence>
<dbReference type="Proteomes" id="UP000054845">
    <property type="component" value="Unassembled WGS sequence"/>
</dbReference>
<comment type="similarity">
    <text evidence="5">Belongs to the archaeal Rpo11/eukaryotic RPB11/RPC19 RNA polymerase subunit family.</text>
</comment>
<dbReference type="AlphaFoldDB" id="A0A0P1BCS2"/>
<dbReference type="PANTHER" id="PTHR13946">
    <property type="entry name" value="DNA-DIRECTED RNA POLYMERASE I,II,III"/>
    <property type="match status" value="1"/>
</dbReference>
<dbReference type="SUPFAM" id="SSF55257">
    <property type="entry name" value="RBP11-like subunits of RNA polymerase"/>
    <property type="match status" value="1"/>
</dbReference>
<keyword evidence="3" id="KW-0804">Transcription</keyword>
<evidence type="ECO:0000313" key="8">
    <source>
        <dbReference type="Proteomes" id="UP000054845"/>
    </source>
</evidence>
<accession>A0A0P1BCS2</accession>
<dbReference type="HAMAP" id="MF_00261">
    <property type="entry name" value="RNApol_arch_Rpo11"/>
    <property type="match status" value="1"/>
</dbReference>
<dbReference type="GO" id="GO:0006366">
    <property type="term" value="P:transcription by RNA polymerase II"/>
    <property type="evidence" value="ECO:0007669"/>
    <property type="project" value="InterPro"/>
</dbReference>
<name>A0A0P1BCS2_9BASI</name>
<dbReference type="GO" id="GO:0003677">
    <property type="term" value="F:DNA binding"/>
    <property type="evidence" value="ECO:0007669"/>
    <property type="project" value="InterPro"/>
</dbReference>
<dbReference type="CDD" id="cd06926">
    <property type="entry name" value="RNAP_II_RPB11"/>
    <property type="match status" value="1"/>
</dbReference>
<dbReference type="GO" id="GO:0005665">
    <property type="term" value="C:RNA polymerase II, core complex"/>
    <property type="evidence" value="ECO:0007669"/>
    <property type="project" value="InterPro"/>
</dbReference>
<protein>
    <submittedName>
        <fullName evidence="7">Dna-directed rna polymerase ii</fullName>
    </submittedName>
</protein>
<evidence type="ECO:0000256" key="3">
    <source>
        <dbReference type="ARBA" id="ARBA00023163"/>
    </source>
</evidence>
<dbReference type="InterPro" id="IPR022905">
    <property type="entry name" value="Rpo11-like"/>
</dbReference>
<organism evidence="7 8">
    <name type="scientific">Ceraceosorus bombacis</name>
    <dbReference type="NCBI Taxonomy" id="401625"/>
    <lineage>
        <taxon>Eukaryota</taxon>
        <taxon>Fungi</taxon>
        <taxon>Dikarya</taxon>
        <taxon>Basidiomycota</taxon>
        <taxon>Ustilaginomycotina</taxon>
        <taxon>Exobasidiomycetes</taxon>
        <taxon>Ceraceosorales</taxon>
        <taxon>Ceraceosoraceae</taxon>
        <taxon>Ceraceosorus</taxon>
    </lineage>
</organism>
<evidence type="ECO:0000256" key="4">
    <source>
        <dbReference type="ARBA" id="ARBA00023242"/>
    </source>
</evidence>
<dbReference type="PANTHER" id="PTHR13946:SF16">
    <property type="entry name" value="DNA-DIRECTED RNA POLYMERASE II SUBUNIT RPB11"/>
    <property type="match status" value="1"/>
</dbReference>
<feature type="domain" description="DNA-directed RNA polymerase RBP11-like dimerisation" evidence="6">
    <location>
        <begin position="31"/>
        <end position="104"/>
    </location>
</feature>
<dbReference type="PROSITE" id="PS01154">
    <property type="entry name" value="RNA_POL_L_13KD"/>
    <property type="match status" value="1"/>
</dbReference>
<dbReference type="GO" id="GO:0003899">
    <property type="term" value="F:DNA-directed RNA polymerase activity"/>
    <property type="evidence" value="ECO:0007669"/>
    <property type="project" value="InterPro"/>
</dbReference>
<evidence type="ECO:0000259" key="6">
    <source>
        <dbReference type="Pfam" id="PF13656"/>
    </source>
</evidence>
<keyword evidence="2 7" id="KW-0240">DNA-directed RNA polymerase</keyword>
<reference evidence="7 8" key="1">
    <citation type="submission" date="2014-09" db="EMBL/GenBank/DDBJ databases">
        <authorList>
            <person name="Magalhaes I.L.F."/>
            <person name="Oliveira U."/>
            <person name="Santos F.R."/>
            <person name="Vidigal T.H.D.A."/>
            <person name="Brescovit A.D."/>
            <person name="Santos A.J."/>
        </authorList>
    </citation>
    <scope>NUCLEOTIDE SEQUENCE [LARGE SCALE GENOMIC DNA]</scope>
</reference>
<dbReference type="InterPro" id="IPR008193">
    <property type="entry name" value="RNA_pol_Rpb11_13-16kDa_CS"/>
</dbReference>
<evidence type="ECO:0000256" key="1">
    <source>
        <dbReference type="ARBA" id="ARBA00004123"/>
    </source>
</evidence>
<sequence length="158" mass="16983">MANAPDRFALFILGPNEHRVDVAEDPQIANAATFTLNKEDHTMGNMLRHAVLVIPGVIFCGYRVPHPLEPRVVIKVQTDGSISPSQAILNGCNNLISQVGQVRNQFRNELQAKGFGSASGHSANANSFDANAPQGYSYGAGYGDALDQGRENGDYVDI</sequence>
<keyword evidence="4" id="KW-0539">Nucleus</keyword>